<dbReference type="InterPro" id="IPR036291">
    <property type="entry name" value="NAD(P)-bd_dom_sf"/>
</dbReference>
<evidence type="ECO:0000259" key="4">
    <source>
        <dbReference type="Pfam" id="PF05368"/>
    </source>
</evidence>
<comment type="caution">
    <text evidence="5">The sequence shown here is derived from an EMBL/GenBank/DDBJ whole genome shotgun (WGS) entry which is preliminary data.</text>
</comment>
<proteinExistence type="inferred from homology"/>
<dbReference type="Pfam" id="PF05368">
    <property type="entry name" value="NmrA"/>
    <property type="match status" value="1"/>
</dbReference>
<keyword evidence="3" id="KW-0560">Oxidoreductase</keyword>
<comment type="similarity">
    <text evidence="1">Belongs to the NmrA-type oxidoreductase family. Isoflavone reductase subfamily.</text>
</comment>
<reference evidence="5" key="1">
    <citation type="journal article" date="2023" name="Mol. Phylogenet. Evol.">
        <title>Genome-scale phylogeny and comparative genomics of the fungal order Sordariales.</title>
        <authorList>
            <person name="Hensen N."/>
            <person name="Bonometti L."/>
            <person name="Westerberg I."/>
            <person name="Brannstrom I.O."/>
            <person name="Guillou S."/>
            <person name="Cros-Aarteil S."/>
            <person name="Calhoun S."/>
            <person name="Haridas S."/>
            <person name="Kuo A."/>
            <person name="Mondo S."/>
            <person name="Pangilinan J."/>
            <person name="Riley R."/>
            <person name="LaButti K."/>
            <person name="Andreopoulos B."/>
            <person name="Lipzen A."/>
            <person name="Chen C."/>
            <person name="Yan M."/>
            <person name="Daum C."/>
            <person name="Ng V."/>
            <person name="Clum A."/>
            <person name="Steindorff A."/>
            <person name="Ohm R.A."/>
            <person name="Martin F."/>
            <person name="Silar P."/>
            <person name="Natvig D.O."/>
            <person name="Lalanne C."/>
            <person name="Gautier V."/>
            <person name="Ament-Velasquez S.L."/>
            <person name="Kruys A."/>
            <person name="Hutchinson M.I."/>
            <person name="Powell A.J."/>
            <person name="Barry K."/>
            <person name="Miller A.N."/>
            <person name="Grigoriev I.V."/>
            <person name="Debuchy R."/>
            <person name="Gladieux P."/>
            <person name="Hiltunen Thoren M."/>
            <person name="Johannesson H."/>
        </authorList>
    </citation>
    <scope>NUCLEOTIDE SEQUENCE</scope>
    <source>
        <strain evidence="5">PSN324</strain>
    </source>
</reference>
<dbReference type="PANTHER" id="PTHR47706:SF4">
    <property type="entry name" value="NMRA-LIKE DOMAIN-CONTAINING PROTEIN"/>
    <property type="match status" value="1"/>
</dbReference>
<keyword evidence="2" id="KW-0521">NADP</keyword>
<dbReference type="SUPFAM" id="SSF51735">
    <property type="entry name" value="NAD(P)-binding Rossmann-fold domains"/>
    <property type="match status" value="1"/>
</dbReference>
<protein>
    <recommendedName>
        <fullName evidence="4">NmrA-like domain-containing protein</fullName>
    </recommendedName>
</protein>
<dbReference type="AlphaFoldDB" id="A0AAV9I455"/>
<dbReference type="Gene3D" id="3.90.25.10">
    <property type="entry name" value="UDP-galactose 4-epimerase, domain 1"/>
    <property type="match status" value="1"/>
</dbReference>
<evidence type="ECO:0000313" key="6">
    <source>
        <dbReference type="Proteomes" id="UP001321749"/>
    </source>
</evidence>
<dbReference type="PANTHER" id="PTHR47706">
    <property type="entry name" value="NMRA-LIKE FAMILY PROTEIN"/>
    <property type="match status" value="1"/>
</dbReference>
<dbReference type="InterPro" id="IPR008030">
    <property type="entry name" value="NmrA-like"/>
</dbReference>
<name>A0AAV9I455_9PEZI</name>
<organism evidence="5 6">
    <name type="scientific">Cladorrhinum samala</name>
    <dbReference type="NCBI Taxonomy" id="585594"/>
    <lineage>
        <taxon>Eukaryota</taxon>
        <taxon>Fungi</taxon>
        <taxon>Dikarya</taxon>
        <taxon>Ascomycota</taxon>
        <taxon>Pezizomycotina</taxon>
        <taxon>Sordariomycetes</taxon>
        <taxon>Sordariomycetidae</taxon>
        <taxon>Sordariales</taxon>
        <taxon>Podosporaceae</taxon>
        <taxon>Cladorrhinum</taxon>
    </lineage>
</organism>
<accession>A0AAV9I455</accession>
<evidence type="ECO:0000256" key="3">
    <source>
        <dbReference type="ARBA" id="ARBA00023002"/>
    </source>
</evidence>
<dbReference type="GO" id="GO:0016491">
    <property type="term" value="F:oxidoreductase activity"/>
    <property type="evidence" value="ECO:0007669"/>
    <property type="project" value="UniProtKB-KW"/>
</dbReference>
<gene>
    <name evidence="5" type="ORF">QBC42DRAFT_329331</name>
</gene>
<evidence type="ECO:0000256" key="2">
    <source>
        <dbReference type="ARBA" id="ARBA00022857"/>
    </source>
</evidence>
<sequence>MVKVAVAAPGEVAREVIDGLVASGKHEIILLARRVCDGQEIKGTTRLVANFQDKADLAQKLQGVHTVLSFVNAVSDPGDAQIALIDASVKAGVKRFAPSEWFLARNDHLPWLASKDIVRKHLEDINKENKVLEYTLFQVGMFMDYLAGPRQKTKHIGRNNFLIDHRGKRALVPGSGDHRLTYTAIEDVVNIVVKAIDYQGEWPKNGGINGVTATLGQGIEVSEKISGTKFSIEALNIDDLRAGELKSSFVPELDHPAIRDLDEATKAGFIKAAYTSLLMALVDGDAVVGDEWNRIFPHYKFLGFDEFISKSLS</sequence>
<dbReference type="Gene3D" id="3.40.50.720">
    <property type="entry name" value="NAD(P)-binding Rossmann-like Domain"/>
    <property type="match status" value="1"/>
</dbReference>
<dbReference type="InterPro" id="IPR051609">
    <property type="entry name" value="NmrA/Isoflavone_reductase-like"/>
</dbReference>
<dbReference type="EMBL" id="MU864933">
    <property type="protein sequence ID" value="KAK4466237.1"/>
    <property type="molecule type" value="Genomic_DNA"/>
</dbReference>
<feature type="domain" description="NmrA-like" evidence="4">
    <location>
        <begin position="7"/>
        <end position="240"/>
    </location>
</feature>
<dbReference type="Proteomes" id="UP001321749">
    <property type="component" value="Unassembled WGS sequence"/>
</dbReference>
<reference evidence="5" key="2">
    <citation type="submission" date="2023-06" db="EMBL/GenBank/DDBJ databases">
        <authorList>
            <consortium name="Lawrence Berkeley National Laboratory"/>
            <person name="Mondo S.J."/>
            <person name="Hensen N."/>
            <person name="Bonometti L."/>
            <person name="Westerberg I."/>
            <person name="Brannstrom I.O."/>
            <person name="Guillou S."/>
            <person name="Cros-Aarteil S."/>
            <person name="Calhoun S."/>
            <person name="Haridas S."/>
            <person name="Kuo A."/>
            <person name="Pangilinan J."/>
            <person name="Riley R."/>
            <person name="Labutti K."/>
            <person name="Andreopoulos B."/>
            <person name="Lipzen A."/>
            <person name="Chen C."/>
            <person name="Yanf M."/>
            <person name="Daum C."/>
            <person name="Ng V."/>
            <person name="Clum A."/>
            <person name="Steindorff A."/>
            <person name="Ohm R."/>
            <person name="Martin F."/>
            <person name="Silar P."/>
            <person name="Natvig D."/>
            <person name="Lalanne C."/>
            <person name="Gautier V."/>
            <person name="Ament-Velasquez S.L."/>
            <person name="Kruys A."/>
            <person name="Hutchinson M.I."/>
            <person name="Powell A.J."/>
            <person name="Barry K."/>
            <person name="Miller A.N."/>
            <person name="Grigoriev I.V."/>
            <person name="Debuchy R."/>
            <person name="Gladieux P."/>
            <person name="Thoren M.H."/>
            <person name="Johannesson H."/>
        </authorList>
    </citation>
    <scope>NUCLEOTIDE SEQUENCE</scope>
    <source>
        <strain evidence="5">PSN324</strain>
    </source>
</reference>
<evidence type="ECO:0000313" key="5">
    <source>
        <dbReference type="EMBL" id="KAK4466237.1"/>
    </source>
</evidence>
<keyword evidence="6" id="KW-1185">Reference proteome</keyword>
<evidence type="ECO:0000256" key="1">
    <source>
        <dbReference type="ARBA" id="ARBA00005725"/>
    </source>
</evidence>